<dbReference type="RefSeq" id="WP_161036997.1">
    <property type="nucleotide sequence ID" value="NZ_WWCL01000006.1"/>
</dbReference>
<comment type="caution">
    <text evidence="1">The sequence shown here is derived from an EMBL/GenBank/DDBJ whole genome shotgun (WGS) entry which is preliminary data.</text>
</comment>
<keyword evidence="2" id="KW-1185">Reference proteome</keyword>
<name>A0A845I2T9_9BURK</name>
<evidence type="ECO:0000313" key="2">
    <source>
        <dbReference type="Proteomes" id="UP000444316"/>
    </source>
</evidence>
<accession>A0A845I2T9</accession>
<sequence>MNNVHMILTGKGGVGKSFVAPVLAQFLGDETFCADTDPVNATFASYKKIGAKHFNIRSIDSENNVDKSMFDQLMETILEHEGDTVIDNGSTSFLPLMAYMLENDVIDILREAGKNIIIHAVLVGGRGLGETMSSLEALLKSHAAPVVVWENEYFGKVERDGVKFIDTKIFKEHQNRILGVVKLAKYDSDTYKKDVETMTSNLLTFDEVMLSPLFFTFNRHRIQKVKTAIYSQLGQIEFDYA</sequence>
<dbReference type="AlphaFoldDB" id="A0A845I2T9"/>
<dbReference type="SUPFAM" id="SSF52540">
    <property type="entry name" value="P-loop containing nucleoside triphosphate hydrolases"/>
    <property type="match status" value="1"/>
</dbReference>
<gene>
    <name evidence="1" type="ORF">GTP23_21390</name>
</gene>
<evidence type="ECO:0000313" key="1">
    <source>
        <dbReference type="EMBL" id="MYN47603.1"/>
    </source>
</evidence>
<dbReference type="InterPro" id="IPR027417">
    <property type="entry name" value="P-loop_NTPase"/>
</dbReference>
<reference evidence="1" key="1">
    <citation type="submission" date="2019-12" db="EMBL/GenBank/DDBJ databases">
        <title>Novel species isolated from a subtropical stream in China.</title>
        <authorList>
            <person name="Lu H."/>
        </authorList>
    </citation>
    <scope>NUCLEOTIDE SEQUENCE [LARGE SCALE GENOMIC DNA]</scope>
    <source>
        <strain evidence="1">FT93W</strain>
    </source>
</reference>
<dbReference type="Proteomes" id="UP000444316">
    <property type="component" value="Unassembled WGS sequence"/>
</dbReference>
<dbReference type="EMBL" id="WWCL01000006">
    <property type="protein sequence ID" value="MYN47603.1"/>
    <property type="molecule type" value="Genomic_DNA"/>
</dbReference>
<organism evidence="1 2">
    <name type="scientific">Duganella fentianensis</name>
    <dbReference type="NCBI Taxonomy" id="2692177"/>
    <lineage>
        <taxon>Bacteria</taxon>
        <taxon>Pseudomonadati</taxon>
        <taxon>Pseudomonadota</taxon>
        <taxon>Betaproteobacteria</taxon>
        <taxon>Burkholderiales</taxon>
        <taxon>Oxalobacteraceae</taxon>
        <taxon>Telluria group</taxon>
        <taxon>Duganella</taxon>
    </lineage>
</organism>
<protein>
    <submittedName>
        <fullName evidence="1">Conjugal transfer protein TraL</fullName>
    </submittedName>
</protein>
<proteinExistence type="predicted"/>